<dbReference type="Pfam" id="PF05729">
    <property type="entry name" value="NACHT"/>
    <property type="match status" value="1"/>
</dbReference>
<dbReference type="Pfam" id="PF13516">
    <property type="entry name" value="LRR_6"/>
    <property type="match status" value="5"/>
</dbReference>
<dbReference type="PROSITE" id="PS50824">
    <property type="entry name" value="DAPIN"/>
    <property type="match status" value="1"/>
</dbReference>
<evidence type="ECO:0000259" key="7">
    <source>
        <dbReference type="PROSITE" id="PS50837"/>
    </source>
</evidence>
<evidence type="ECO:0000256" key="2">
    <source>
        <dbReference type="ARBA" id="ARBA00022614"/>
    </source>
</evidence>
<dbReference type="InterPro" id="IPR004020">
    <property type="entry name" value="DAPIN"/>
</dbReference>
<dbReference type="Pfam" id="PF02758">
    <property type="entry name" value="PYRIN"/>
    <property type="match status" value="1"/>
</dbReference>
<evidence type="ECO:0000313" key="9">
    <source>
        <dbReference type="Proteomes" id="UP000694540"/>
    </source>
</evidence>
<gene>
    <name evidence="8" type="primary">NLRP13</name>
</gene>
<dbReference type="SUPFAM" id="SSF52540">
    <property type="entry name" value="P-loop containing nucleoside triphosphate hydrolases"/>
    <property type="match status" value="1"/>
</dbReference>
<dbReference type="SMART" id="SM01289">
    <property type="entry name" value="PYRIN"/>
    <property type="match status" value="1"/>
</dbReference>
<dbReference type="InterPro" id="IPR011029">
    <property type="entry name" value="DEATH-like_dom_sf"/>
</dbReference>
<keyword evidence="5" id="KW-0067">ATP-binding</keyword>
<dbReference type="InterPro" id="IPR050637">
    <property type="entry name" value="NLRP_innate_immun_reg"/>
</dbReference>
<reference evidence="8" key="2">
    <citation type="submission" date="2025-09" db="UniProtKB">
        <authorList>
            <consortium name="Ensembl"/>
        </authorList>
    </citation>
    <scope>IDENTIFICATION</scope>
</reference>
<dbReference type="PROSITE" id="PS50837">
    <property type="entry name" value="NACHT"/>
    <property type="match status" value="1"/>
</dbReference>
<dbReference type="PANTHER" id="PTHR45690">
    <property type="entry name" value="NACHT, LRR AND PYD DOMAINS-CONTAINING PROTEIN 12"/>
    <property type="match status" value="1"/>
</dbReference>
<dbReference type="Pfam" id="PF17776">
    <property type="entry name" value="NLRC4_HD2"/>
    <property type="match status" value="1"/>
</dbReference>
<dbReference type="SUPFAM" id="SSF52047">
    <property type="entry name" value="RNI-like"/>
    <property type="match status" value="1"/>
</dbReference>
<feature type="domain" description="NACHT" evidence="7">
    <location>
        <begin position="188"/>
        <end position="387"/>
    </location>
</feature>
<evidence type="ECO:0000259" key="6">
    <source>
        <dbReference type="PROSITE" id="PS50824"/>
    </source>
</evidence>
<dbReference type="SUPFAM" id="SSF47986">
    <property type="entry name" value="DEATH domain"/>
    <property type="match status" value="1"/>
</dbReference>
<feature type="domain" description="Pyrin" evidence="6">
    <location>
        <begin position="9"/>
        <end position="101"/>
    </location>
</feature>
<name>A0A8C3WEW6_9CETA</name>
<organism evidence="8 9">
    <name type="scientific">Catagonus wagneri</name>
    <name type="common">Chacoan peccary</name>
    <dbReference type="NCBI Taxonomy" id="51154"/>
    <lineage>
        <taxon>Eukaryota</taxon>
        <taxon>Metazoa</taxon>
        <taxon>Chordata</taxon>
        <taxon>Craniata</taxon>
        <taxon>Vertebrata</taxon>
        <taxon>Euteleostomi</taxon>
        <taxon>Mammalia</taxon>
        <taxon>Eutheria</taxon>
        <taxon>Laurasiatheria</taxon>
        <taxon>Artiodactyla</taxon>
        <taxon>Suina</taxon>
        <taxon>Tayassuidae</taxon>
        <taxon>Catagonus</taxon>
    </lineage>
</organism>
<dbReference type="GO" id="GO:0005524">
    <property type="term" value="F:ATP binding"/>
    <property type="evidence" value="ECO:0007669"/>
    <property type="project" value="UniProtKB-KW"/>
</dbReference>
<dbReference type="InterPro" id="IPR027417">
    <property type="entry name" value="P-loop_NTPase"/>
</dbReference>
<proteinExistence type="inferred from homology"/>
<dbReference type="Pfam" id="PF17779">
    <property type="entry name" value="WHD_NOD2"/>
    <property type="match status" value="1"/>
</dbReference>
<dbReference type="Gene3D" id="3.40.50.300">
    <property type="entry name" value="P-loop containing nucleotide triphosphate hydrolases"/>
    <property type="match status" value="1"/>
</dbReference>
<dbReference type="InterPro" id="IPR007111">
    <property type="entry name" value="NACHT_NTPase"/>
</dbReference>
<evidence type="ECO:0000256" key="1">
    <source>
        <dbReference type="ARBA" id="ARBA00008665"/>
    </source>
</evidence>
<dbReference type="AlphaFoldDB" id="A0A8C3WEW6"/>
<dbReference type="Gene3D" id="3.80.10.10">
    <property type="entry name" value="Ribonuclease Inhibitor"/>
    <property type="match status" value="3"/>
</dbReference>
<keyword evidence="9" id="KW-1185">Reference proteome</keyword>
<evidence type="ECO:0000256" key="3">
    <source>
        <dbReference type="ARBA" id="ARBA00022737"/>
    </source>
</evidence>
<dbReference type="InterPro" id="IPR001611">
    <property type="entry name" value="Leu-rich_rpt"/>
</dbReference>
<keyword evidence="2" id="KW-0433">Leucine-rich repeat</keyword>
<dbReference type="Ensembl" id="ENSCWAT00000013063.1">
    <property type="protein sequence ID" value="ENSCWAP00000012011.1"/>
    <property type="gene ID" value="ENSCWAG00000009314.1"/>
</dbReference>
<dbReference type="CDD" id="cd08320">
    <property type="entry name" value="Pyrin_NALPs"/>
    <property type="match status" value="1"/>
</dbReference>
<dbReference type="InterPro" id="IPR041075">
    <property type="entry name" value="NOD1/2_WH"/>
</dbReference>
<keyword evidence="4" id="KW-0547">Nucleotide-binding</keyword>
<dbReference type="PANTHER" id="PTHR45690:SF16">
    <property type="entry name" value="NACHT, LRR AND PYD DOMAINS-CONTAINING PROTEIN 13"/>
    <property type="match status" value="1"/>
</dbReference>
<evidence type="ECO:0000256" key="4">
    <source>
        <dbReference type="ARBA" id="ARBA00022741"/>
    </source>
</evidence>
<dbReference type="GO" id="GO:0005737">
    <property type="term" value="C:cytoplasm"/>
    <property type="evidence" value="ECO:0007669"/>
    <property type="project" value="TreeGrafter"/>
</dbReference>
<keyword evidence="3" id="KW-0677">Repeat</keyword>
<reference evidence="8" key="1">
    <citation type="submission" date="2025-08" db="UniProtKB">
        <authorList>
            <consortium name="Ensembl"/>
        </authorList>
    </citation>
    <scope>IDENTIFICATION</scope>
</reference>
<protein>
    <submittedName>
        <fullName evidence="8">NLR family pyrin domain containing 13</fullName>
    </submittedName>
</protein>
<dbReference type="Proteomes" id="UP000694540">
    <property type="component" value="Unplaced"/>
</dbReference>
<dbReference type="GO" id="GO:0050727">
    <property type="term" value="P:regulation of inflammatory response"/>
    <property type="evidence" value="ECO:0007669"/>
    <property type="project" value="TreeGrafter"/>
</dbReference>
<dbReference type="SMART" id="SM00368">
    <property type="entry name" value="LRR_RI"/>
    <property type="match status" value="8"/>
</dbReference>
<evidence type="ECO:0000313" key="8">
    <source>
        <dbReference type="Ensembl" id="ENSCWAP00000012011.1"/>
    </source>
</evidence>
<sequence>MSSSARVSMDDSSLDKLISCLEGLDQYQLEEFKLCLQSPQLMTENLQKIPWTNLKAVDPSNLFCLLSEYLSVPQIWDVTLCIFESMKLTSLCEEIRTEMNGEWNAAWNSWEQGNCTWGINPTYQRAGITPSHQEAYSKYRERMKDKILVLWDNIPWPEGHLYLRNVTEQEHEELRSLLCPNGTGAQPQTVILGGRAGVGKTILAMKVMLHWAEGALFQHRFSYVFYISCHKLQRMKDTTFAGLLSQDWPDPQIPLHEFINHSERLLFIIDGFVKSAASSTTENSTPCTDWYTPLPVDRIVLHLLKKELAPQATLLITTRDTQVAYLKKLLPNPCFILVSGFTEEDRAEYFIRFFGDQDKANKILQWLRKNETLFYCCSAPLVCWTVCSSLKWQMARNPSFEVSAQTTTSIYAYFFSRLLTTAEVNVSDRSWPEQWRALCSLAAEGMWSSDSVFANEVLERCHLEASLIDSLLRLNILQKVVDCEGCVTFTHQSFQMFFGAMFYVLRGTKGSIGELPKCEELKVLMNDAFADANSYWHQMALFLFGLLKRDLARELEDTLRCEMSPRATHTLLEWTEELGKYDPAHLRFEFLQFFQCLRETRDENMVKQALSCLREADVDIEKNEALHASSSCLKHCQKLTKLRLSIHSPIPQLDSSLPETVNFKMRQWQDICSVFCNGNMSELDLSNSKLNTLYMKKLCFELRNPRCKLQKLTVLKELVLVLHCNHSLTHLDLSSNNLGITVSTIIFRTLRHPACSLKYLLEKCNLPVASCQDLALLLISTHRMTHLCLGFNQIQDAGVKLLCASLTHAKCLLERLVLWFCQLGAASCGYLSNALLQNKRLTHLNLRKNNLGDEGVKLLCEPLRCADCRLQDLKKCYWTSLIRELLSPPCVCFVSCSLSDCSFSVEGCRELADALKHNRSVTVLDIGENNVRDDGVKELCEALKHLNCALKTLGLEKCSLTRNCCQHICSVLRKNRSLVHLNLLGNDLGPDGVNKLWTSLKKSTLVCICYSHPPNYHNSKSYIHPSVH</sequence>
<dbReference type="InterPro" id="IPR041267">
    <property type="entry name" value="NLRP_HD2"/>
</dbReference>
<accession>A0A8C3WEW6</accession>
<dbReference type="Gene3D" id="1.10.533.10">
    <property type="entry name" value="Death Domain, Fas"/>
    <property type="match status" value="1"/>
</dbReference>
<comment type="similarity">
    <text evidence="1">Belongs to the NLRP family.</text>
</comment>
<dbReference type="GeneTree" id="ENSGT00940000163591"/>
<evidence type="ECO:0000256" key="5">
    <source>
        <dbReference type="ARBA" id="ARBA00022840"/>
    </source>
</evidence>
<dbReference type="InterPro" id="IPR032675">
    <property type="entry name" value="LRR_dom_sf"/>
</dbReference>